<keyword evidence="3" id="KW-1185">Reference proteome</keyword>
<gene>
    <name evidence="2" type="ORF">WN944_026449</name>
</gene>
<accession>A0AAP0LUF2</accession>
<dbReference type="EMBL" id="JBCGBO010000024">
    <property type="protein sequence ID" value="KAK9183298.1"/>
    <property type="molecule type" value="Genomic_DNA"/>
</dbReference>
<feature type="compositionally biased region" description="Polar residues" evidence="1">
    <location>
        <begin position="176"/>
        <end position="189"/>
    </location>
</feature>
<reference evidence="2 3" key="1">
    <citation type="submission" date="2024-05" db="EMBL/GenBank/DDBJ databases">
        <title>Haplotype-resolved chromosome-level genome assembly of Huyou (Citrus changshanensis).</title>
        <authorList>
            <person name="Miao C."/>
            <person name="Chen W."/>
            <person name="Wu Y."/>
            <person name="Wang L."/>
            <person name="Zhao S."/>
            <person name="Grierson D."/>
            <person name="Xu C."/>
            <person name="Chen K."/>
        </authorList>
    </citation>
    <scope>NUCLEOTIDE SEQUENCE [LARGE SCALE GENOMIC DNA]</scope>
    <source>
        <strain evidence="2">01-14</strain>
        <tissue evidence="2">Leaf</tissue>
    </source>
</reference>
<comment type="caution">
    <text evidence="2">The sequence shown here is derived from an EMBL/GenBank/DDBJ whole genome shotgun (WGS) entry which is preliminary data.</text>
</comment>
<dbReference type="AlphaFoldDB" id="A0AAP0LUF2"/>
<dbReference type="Proteomes" id="UP001428341">
    <property type="component" value="Unassembled WGS sequence"/>
</dbReference>
<evidence type="ECO:0000313" key="2">
    <source>
        <dbReference type="EMBL" id="KAK9183298.1"/>
    </source>
</evidence>
<sequence>MKSSRHQHKNPQPLFTVATDLRRQRQTNRCRLARKRAKTRAQLSDGLGSVASNCSTCSARCWPRWPRALLATLSAAPPLANAGRVRCFAACSVARAAAACPVIYAPRSRSATTTPVRSRSVTTTLVRSRTVTNDLPDYDSGEPDNPNSLEGKTTQQTDADNQYVSAVNGMLDASPRRSSSGQTLASHTTHMGRDSPTFSYIYEIKDHSPNSSNLGGMFSNNANRLPSICVACK</sequence>
<feature type="compositionally biased region" description="Polar residues" evidence="1">
    <location>
        <begin position="145"/>
        <end position="160"/>
    </location>
</feature>
<protein>
    <submittedName>
        <fullName evidence="2">Uncharacterized protein</fullName>
    </submittedName>
</protein>
<feature type="compositionally biased region" description="Low complexity" evidence="1">
    <location>
        <begin position="109"/>
        <end position="132"/>
    </location>
</feature>
<feature type="region of interest" description="Disordered" evidence="1">
    <location>
        <begin position="109"/>
        <end position="160"/>
    </location>
</feature>
<evidence type="ECO:0000256" key="1">
    <source>
        <dbReference type="SAM" id="MobiDB-lite"/>
    </source>
</evidence>
<evidence type="ECO:0000313" key="3">
    <source>
        <dbReference type="Proteomes" id="UP001428341"/>
    </source>
</evidence>
<organism evidence="2 3">
    <name type="scientific">Citrus x changshan-huyou</name>
    <dbReference type="NCBI Taxonomy" id="2935761"/>
    <lineage>
        <taxon>Eukaryota</taxon>
        <taxon>Viridiplantae</taxon>
        <taxon>Streptophyta</taxon>
        <taxon>Embryophyta</taxon>
        <taxon>Tracheophyta</taxon>
        <taxon>Spermatophyta</taxon>
        <taxon>Magnoliopsida</taxon>
        <taxon>eudicotyledons</taxon>
        <taxon>Gunneridae</taxon>
        <taxon>Pentapetalae</taxon>
        <taxon>rosids</taxon>
        <taxon>malvids</taxon>
        <taxon>Sapindales</taxon>
        <taxon>Rutaceae</taxon>
        <taxon>Aurantioideae</taxon>
        <taxon>Citrus</taxon>
    </lineage>
</organism>
<feature type="region of interest" description="Disordered" evidence="1">
    <location>
        <begin position="172"/>
        <end position="192"/>
    </location>
</feature>
<name>A0AAP0LUF2_9ROSI</name>
<proteinExistence type="predicted"/>